<name>A0ABN9ER20_9NEOB</name>
<comment type="caution">
    <text evidence="1">The sequence shown here is derived from an EMBL/GenBank/DDBJ whole genome shotgun (WGS) entry which is preliminary data.</text>
</comment>
<proteinExistence type="predicted"/>
<accession>A0ABN9ER20</accession>
<evidence type="ECO:0000313" key="1">
    <source>
        <dbReference type="EMBL" id="CAI9586654.1"/>
    </source>
</evidence>
<gene>
    <name evidence="1" type="ORF">SPARVUS_LOCUS10403409</name>
</gene>
<sequence>MGAQNHVYIRDFAVPGRGRCATIHGHGWQSPGPSWLFPAVIDRIGVMS</sequence>
<dbReference type="EMBL" id="CATNWA010015771">
    <property type="protein sequence ID" value="CAI9586654.1"/>
    <property type="molecule type" value="Genomic_DNA"/>
</dbReference>
<evidence type="ECO:0008006" key="3">
    <source>
        <dbReference type="Google" id="ProtNLM"/>
    </source>
</evidence>
<reference evidence="1" key="1">
    <citation type="submission" date="2023-05" db="EMBL/GenBank/DDBJ databases">
        <authorList>
            <person name="Stuckert A."/>
        </authorList>
    </citation>
    <scope>NUCLEOTIDE SEQUENCE</scope>
</reference>
<organism evidence="1 2">
    <name type="scientific">Staurois parvus</name>
    <dbReference type="NCBI Taxonomy" id="386267"/>
    <lineage>
        <taxon>Eukaryota</taxon>
        <taxon>Metazoa</taxon>
        <taxon>Chordata</taxon>
        <taxon>Craniata</taxon>
        <taxon>Vertebrata</taxon>
        <taxon>Euteleostomi</taxon>
        <taxon>Amphibia</taxon>
        <taxon>Batrachia</taxon>
        <taxon>Anura</taxon>
        <taxon>Neobatrachia</taxon>
        <taxon>Ranoidea</taxon>
        <taxon>Ranidae</taxon>
        <taxon>Staurois</taxon>
    </lineage>
</organism>
<protein>
    <recommendedName>
        <fullName evidence="3">Alpha/beta hydrolase</fullName>
    </recommendedName>
</protein>
<keyword evidence="2" id="KW-1185">Reference proteome</keyword>
<dbReference type="Proteomes" id="UP001162483">
    <property type="component" value="Unassembled WGS sequence"/>
</dbReference>
<evidence type="ECO:0000313" key="2">
    <source>
        <dbReference type="Proteomes" id="UP001162483"/>
    </source>
</evidence>